<evidence type="ECO:0000313" key="2">
    <source>
        <dbReference type="EMBL" id="PZN76924.1"/>
    </source>
</evidence>
<dbReference type="EMBL" id="QJPH01000348">
    <property type="protein sequence ID" value="PZN76924.1"/>
    <property type="molecule type" value="Genomic_DNA"/>
</dbReference>
<evidence type="ECO:0000256" key="1">
    <source>
        <dbReference type="SAM" id="SignalP"/>
    </source>
</evidence>
<feature type="chain" id="PRO_5016152594" description="PEP-CTERM protein-sorting domain-containing protein" evidence="1">
    <location>
        <begin position="41"/>
        <end position="218"/>
    </location>
</feature>
<evidence type="ECO:0000313" key="3">
    <source>
        <dbReference type="Proteomes" id="UP000249396"/>
    </source>
</evidence>
<protein>
    <recommendedName>
        <fullName evidence="4">PEP-CTERM protein-sorting domain-containing protein</fullName>
    </recommendedName>
</protein>
<accession>A0A2W4SWD4</accession>
<feature type="signal peptide" evidence="1">
    <location>
        <begin position="1"/>
        <end position="40"/>
    </location>
</feature>
<dbReference type="Proteomes" id="UP000249396">
    <property type="component" value="Unassembled WGS sequence"/>
</dbReference>
<comment type="caution">
    <text evidence="2">The sequence shown here is derived from an EMBL/GenBank/DDBJ whole genome shotgun (WGS) entry which is preliminary data.</text>
</comment>
<sequence length="218" mass="22534">MKTLTNPALVNKGSFAPPRKPLIKWLAVIALVATSASAQADSTTNYTFSLSDIPYGGSDKGFGTLTVNSSGLAIAGTLNLFADAGEVTGSFNLVTSDPIGWFSTDNLVNPNGNPPVGWISISGNNTNYLDSLGLIFAGGVKGQPGSINILSNSNFGTNMGNYTLTAINSGLSGYVNDSMTFTLTPSAPPPTPTPVPAAIWMVGSTLAGTFGFMRRKMV</sequence>
<gene>
    <name evidence="2" type="ORF">DM484_15695</name>
</gene>
<name>A0A2W4SWD4_9GAMM</name>
<keyword evidence="1" id="KW-0732">Signal</keyword>
<proteinExistence type="predicted"/>
<organism evidence="2 3">
    <name type="scientific">Candidatus Methylumidiphilus alinenensis</name>
    <dbReference type="NCBI Taxonomy" id="2202197"/>
    <lineage>
        <taxon>Bacteria</taxon>
        <taxon>Pseudomonadati</taxon>
        <taxon>Pseudomonadota</taxon>
        <taxon>Gammaproteobacteria</taxon>
        <taxon>Methylococcales</taxon>
        <taxon>Candidatus Methylumidiphilus</taxon>
    </lineage>
</organism>
<reference evidence="2 3" key="1">
    <citation type="journal article" date="2018" name="Aquat. Microb. Ecol.">
        <title>Gammaproteobacterial methanotrophs dominate.</title>
        <authorList>
            <person name="Rissanen A.J."/>
            <person name="Saarenheimo J."/>
            <person name="Tiirola M."/>
            <person name="Peura S."/>
            <person name="Aalto S.L."/>
            <person name="Karvinen A."/>
            <person name="Nykanen H."/>
        </authorList>
    </citation>
    <scope>NUCLEOTIDE SEQUENCE [LARGE SCALE GENOMIC DNA]</scope>
    <source>
        <strain evidence="2">AMbin10</strain>
    </source>
</reference>
<dbReference type="AlphaFoldDB" id="A0A2W4SWD4"/>
<evidence type="ECO:0008006" key="4">
    <source>
        <dbReference type="Google" id="ProtNLM"/>
    </source>
</evidence>